<feature type="domain" description="2EXR" evidence="1">
    <location>
        <begin position="59"/>
        <end position="147"/>
    </location>
</feature>
<sequence>MAPPDMSISLHLTHLPVGSYEVTKTAGSRIFHNKVELPAQATIETENPSPTITSAPTTFPQFKKLPIELRSKIWDYAMQNESRIFYPHKDYDHDNEIQQVHVAHKPPAIRQVCQEARRMSGKRGMFIFGMERSTVKGLWFDFSSDILYIRYKYNDIEDDVEDMARNVAIDWCGCEIGQDWEALLRYILGTYPMCERLILVVRFDLELFGNIKLFAIPDEERVTNADQRQWGQVKEEITKEWLGITKTQLPSIEAMEIVPVRRKKNKATTRELLTYTGEGGF</sequence>
<proteinExistence type="predicted"/>
<reference evidence="2" key="1">
    <citation type="journal article" date="2020" name="BMC Genomics">
        <title>Correction to: Identification and distribution of gene clusters required for synthesis of sphingolipid metabolism inhibitors in diverse species of the filamentous fungus Fusarium.</title>
        <authorList>
            <person name="Kim H.S."/>
            <person name="Lohmar J.M."/>
            <person name="Busman M."/>
            <person name="Brown D.W."/>
            <person name="Naumann T.A."/>
            <person name="Divon H.H."/>
            <person name="Lysoe E."/>
            <person name="Uhlig S."/>
            <person name="Proctor R.H."/>
        </authorList>
    </citation>
    <scope>NUCLEOTIDE SEQUENCE</scope>
    <source>
        <strain evidence="2">NRRL 20472</strain>
    </source>
</reference>
<dbReference type="EMBL" id="JABEXW010000828">
    <property type="protein sequence ID" value="KAF4953989.1"/>
    <property type="molecule type" value="Genomic_DNA"/>
</dbReference>
<evidence type="ECO:0000313" key="3">
    <source>
        <dbReference type="Proteomes" id="UP000622797"/>
    </source>
</evidence>
<dbReference type="OrthoDB" id="3561261at2759"/>
<evidence type="ECO:0000313" key="2">
    <source>
        <dbReference type="EMBL" id="KAF4953989.1"/>
    </source>
</evidence>
<reference evidence="2" key="2">
    <citation type="submission" date="2020-05" db="EMBL/GenBank/DDBJ databases">
        <authorList>
            <person name="Kim H.-S."/>
            <person name="Proctor R.H."/>
            <person name="Brown D.W."/>
        </authorList>
    </citation>
    <scope>NUCLEOTIDE SEQUENCE</scope>
    <source>
        <strain evidence="2">NRRL 20472</strain>
    </source>
</reference>
<gene>
    <name evidence="2" type="ORF">FSARC_12277</name>
</gene>
<keyword evidence="3" id="KW-1185">Reference proteome</keyword>
<dbReference type="PANTHER" id="PTHR35910">
    <property type="entry name" value="2EXR DOMAIN-CONTAINING PROTEIN"/>
    <property type="match status" value="1"/>
</dbReference>
<dbReference type="InterPro" id="IPR045518">
    <property type="entry name" value="2EXR"/>
</dbReference>
<dbReference type="Pfam" id="PF20150">
    <property type="entry name" value="2EXR"/>
    <property type="match status" value="1"/>
</dbReference>
<organism evidence="2 3">
    <name type="scientific">Fusarium sarcochroum</name>
    <dbReference type="NCBI Taxonomy" id="1208366"/>
    <lineage>
        <taxon>Eukaryota</taxon>
        <taxon>Fungi</taxon>
        <taxon>Dikarya</taxon>
        <taxon>Ascomycota</taxon>
        <taxon>Pezizomycotina</taxon>
        <taxon>Sordariomycetes</taxon>
        <taxon>Hypocreomycetidae</taxon>
        <taxon>Hypocreales</taxon>
        <taxon>Nectriaceae</taxon>
        <taxon>Fusarium</taxon>
        <taxon>Fusarium lateritium species complex</taxon>
    </lineage>
</organism>
<accession>A0A8H4WY08</accession>
<name>A0A8H4WY08_9HYPO</name>
<protein>
    <recommendedName>
        <fullName evidence="1">2EXR domain-containing protein</fullName>
    </recommendedName>
</protein>
<dbReference type="Proteomes" id="UP000622797">
    <property type="component" value="Unassembled WGS sequence"/>
</dbReference>
<comment type="caution">
    <text evidence="2">The sequence shown here is derived from an EMBL/GenBank/DDBJ whole genome shotgun (WGS) entry which is preliminary data.</text>
</comment>
<dbReference type="AlphaFoldDB" id="A0A8H4WY08"/>
<dbReference type="PANTHER" id="PTHR35910:SF6">
    <property type="entry name" value="2EXR DOMAIN-CONTAINING PROTEIN"/>
    <property type="match status" value="1"/>
</dbReference>
<evidence type="ECO:0000259" key="1">
    <source>
        <dbReference type="Pfam" id="PF20150"/>
    </source>
</evidence>